<evidence type="ECO:0000313" key="3">
    <source>
        <dbReference type="EMBL" id="PIN26183.1"/>
    </source>
</evidence>
<dbReference type="STRING" id="429701.A0A2G9I8V4"/>
<dbReference type="PANTHER" id="PTHR33159">
    <property type="entry name" value="RPM1-INTERACTING PROTEIN 4 (RIN4) FAMILY PROTEIN"/>
    <property type="match status" value="1"/>
</dbReference>
<evidence type="ECO:0000256" key="1">
    <source>
        <dbReference type="SAM" id="MobiDB-lite"/>
    </source>
</evidence>
<dbReference type="OrthoDB" id="884875at2759"/>
<dbReference type="Pfam" id="PF05627">
    <property type="entry name" value="AvrRpt-cleavage"/>
    <property type="match status" value="2"/>
</dbReference>
<evidence type="ECO:0000313" key="4">
    <source>
        <dbReference type="Proteomes" id="UP000231279"/>
    </source>
</evidence>
<comment type="caution">
    <text evidence="3">The sequence shown here is derived from an EMBL/GenBank/DDBJ whole genome shotgun (WGS) entry which is preliminary data.</text>
</comment>
<proteinExistence type="predicted"/>
<accession>A0A2G9I8V4</accession>
<feature type="region of interest" description="Disordered" evidence="1">
    <location>
        <begin position="26"/>
        <end position="243"/>
    </location>
</feature>
<dbReference type="GO" id="GO:0005886">
    <property type="term" value="C:plasma membrane"/>
    <property type="evidence" value="ECO:0007669"/>
    <property type="project" value="TreeGrafter"/>
</dbReference>
<name>A0A2G9I8V4_9LAMI</name>
<feature type="compositionally biased region" description="Basic residues" evidence="1">
    <location>
        <begin position="233"/>
        <end position="243"/>
    </location>
</feature>
<keyword evidence="4" id="KW-1185">Reference proteome</keyword>
<dbReference type="InterPro" id="IPR040387">
    <property type="entry name" value="RIN4/NOI4"/>
</dbReference>
<feature type="compositionally biased region" description="Polar residues" evidence="1">
    <location>
        <begin position="117"/>
        <end position="129"/>
    </location>
</feature>
<evidence type="ECO:0000259" key="2">
    <source>
        <dbReference type="Pfam" id="PF05627"/>
    </source>
</evidence>
<gene>
    <name evidence="3" type="ORF">CDL12_01062</name>
</gene>
<sequence length="243" mass="27511">MARANVPKFGNWEEDNVPYTVYFDKARKNKGGKMINPNDPQENPEMFNVDPPLPPPAKPRAKPEEPIRRQDVRRTPEHKASQEDGDFRQFGNSPARSDNMGRGSTNESNYGGRGQRSARSTRPSMGSEQSYERSPLHPHYQAKVTGRVSGSPAWDGRNHDARPRLRPTREDESPEKGTAVPRFGEWNEKDPQSAENFTNIFNKVREERNVGTGNAHSATPKHPSAATRTPPSNKHKKCCFPWW</sequence>
<dbReference type="Proteomes" id="UP000231279">
    <property type="component" value="Unassembled WGS sequence"/>
</dbReference>
<organism evidence="3 4">
    <name type="scientific">Handroanthus impetiginosus</name>
    <dbReference type="NCBI Taxonomy" id="429701"/>
    <lineage>
        <taxon>Eukaryota</taxon>
        <taxon>Viridiplantae</taxon>
        <taxon>Streptophyta</taxon>
        <taxon>Embryophyta</taxon>
        <taxon>Tracheophyta</taxon>
        <taxon>Spermatophyta</taxon>
        <taxon>Magnoliopsida</taxon>
        <taxon>eudicotyledons</taxon>
        <taxon>Gunneridae</taxon>
        <taxon>Pentapetalae</taxon>
        <taxon>asterids</taxon>
        <taxon>lamiids</taxon>
        <taxon>Lamiales</taxon>
        <taxon>Bignoniaceae</taxon>
        <taxon>Crescentiina</taxon>
        <taxon>Tabebuia alliance</taxon>
        <taxon>Handroanthus</taxon>
    </lineage>
</organism>
<dbReference type="InterPro" id="IPR008700">
    <property type="entry name" value="TypeIII_avirulence_cleave"/>
</dbReference>
<feature type="domain" description="RIN4 pathogenic type III effector avirulence factor Avr cleavage site" evidence="2">
    <location>
        <begin position="3"/>
        <end position="30"/>
    </location>
</feature>
<feature type="compositionally biased region" description="Polar residues" evidence="1">
    <location>
        <begin position="90"/>
        <end position="109"/>
    </location>
</feature>
<reference evidence="4" key="1">
    <citation type="journal article" date="2018" name="Gigascience">
        <title>Genome assembly of the Pink Ipe (Handroanthus impetiginosus, Bignoniaceae), a highly valued, ecologically keystone Neotropical timber forest tree.</title>
        <authorList>
            <person name="Silva-Junior O.B."/>
            <person name="Grattapaglia D."/>
            <person name="Novaes E."/>
            <person name="Collevatti R.G."/>
        </authorList>
    </citation>
    <scope>NUCLEOTIDE SEQUENCE [LARGE SCALE GENOMIC DNA]</scope>
    <source>
        <strain evidence="4">cv. UFG-1</strain>
    </source>
</reference>
<dbReference type="EMBL" id="NKXS01000135">
    <property type="protein sequence ID" value="PIN26183.1"/>
    <property type="molecule type" value="Genomic_DNA"/>
</dbReference>
<protein>
    <recommendedName>
        <fullName evidence="2">RIN4 pathogenic type III effector avirulence factor Avr cleavage site domain-containing protein</fullName>
    </recommendedName>
</protein>
<dbReference type="PANTHER" id="PTHR33159:SF6">
    <property type="entry name" value="RPM1-INTERACTING PROTEIN 4"/>
    <property type="match status" value="1"/>
</dbReference>
<feature type="domain" description="RIN4 pathogenic type III effector avirulence factor Avr cleavage site" evidence="2">
    <location>
        <begin position="175"/>
        <end position="208"/>
    </location>
</feature>
<feature type="compositionally biased region" description="Basic and acidic residues" evidence="1">
    <location>
        <begin position="61"/>
        <end position="87"/>
    </location>
</feature>
<feature type="compositionally biased region" description="Basic and acidic residues" evidence="1">
    <location>
        <begin position="156"/>
        <end position="175"/>
    </location>
</feature>
<dbReference type="AlphaFoldDB" id="A0A2G9I8V4"/>